<proteinExistence type="predicted"/>
<evidence type="ECO:0000313" key="1">
    <source>
        <dbReference type="WBParaSite" id="SSTP_0000431300.1"/>
    </source>
</evidence>
<accession>A0A0K0E494</accession>
<reference evidence="1" key="1">
    <citation type="submission" date="2015-08" db="UniProtKB">
        <authorList>
            <consortium name="WormBaseParasite"/>
        </authorList>
    </citation>
    <scope>IDENTIFICATION</scope>
</reference>
<name>A0A0K0E494_STRER</name>
<dbReference type="AlphaFoldDB" id="A0A0K0E494"/>
<protein>
    <submittedName>
        <fullName evidence="1">Uncharacterized protein</fullName>
    </submittedName>
</protein>
<organism evidence="1">
    <name type="scientific">Strongyloides stercoralis</name>
    <name type="common">Threadworm</name>
    <dbReference type="NCBI Taxonomy" id="6248"/>
    <lineage>
        <taxon>Eukaryota</taxon>
        <taxon>Metazoa</taxon>
        <taxon>Ecdysozoa</taxon>
        <taxon>Nematoda</taxon>
        <taxon>Chromadorea</taxon>
        <taxon>Rhabditida</taxon>
        <taxon>Tylenchina</taxon>
        <taxon>Panagrolaimomorpha</taxon>
        <taxon>Strongyloidoidea</taxon>
        <taxon>Strongyloididae</taxon>
        <taxon>Strongyloides</taxon>
    </lineage>
</organism>
<dbReference type="WBParaSite" id="SSTP_0000431300.1">
    <property type="protein sequence ID" value="SSTP_0000431300.1"/>
    <property type="gene ID" value="SSTP_0000431300"/>
</dbReference>
<sequence>MNKKDNNQVSMIKKKEKEMYEIDTNMTNVNGLSSSENFCCICGKKCHNLSRISRRIENDNNAVFGRIFHILNVEWPSVRDRYQKKKVAKSK</sequence>